<dbReference type="AlphaFoldDB" id="A0A8J5GWN7"/>
<dbReference type="SUPFAM" id="SSF141562">
    <property type="entry name" value="At5g01610-like"/>
    <property type="match status" value="1"/>
</dbReference>
<evidence type="ECO:0000313" key="2">
    <source>
        <dbReference type="Proteomes" id="UP000734854"/>
    </source>
</evidence>
<dbReference type="Gene3D" id="2.30.240.10">
    <property type="entry name" value="At5g01610-like"/>
    <property type="match status" value="1"/>
</dbReference>
<organism evidence="1 2">
    <name type="scientific">Zingiber officinale</name>
    <name type="common">Ginger</name>
    <name type="synonym">Amomum zingiber</name>
    <dbReference type="NCBI Taxonomy" id="94328"/>
    <lineage>
        <taxon>Eukaryota</taxon>
        <taxon>Viridiplantae</taxon>
        <taxon>Streptophyta</taxon>
        <taxon>Embryophyta</taxon>
        <taxon>Tracheophyta</taxon>
        <taxon>Spermatophyta</taxon>
        <taxon>Magnoliopsida</taxon>
        <taxon>Liliopsida</taxon>
        <taxon>Zingiberales</taxon>
        <taxon>Zingiberaceae</taxon>
        <taxon>Zingiber</taxon>
    </lineage>
</organism>
<keyword evidence="2" id="KW-1185">Reference proteome</keyword>
<reference evidence="1 2" key="1">
    <citation type="submission" date="2020-08" db="EMBL/GenBank/DDBJ databases">
        <title>Plant Genome Project.</title>
        <authorList>
            <person name="Zhang R.-G."/>
        </authorList>
    </citation>
    <scope>NUCLEOTIDE SEQUENCE [LARGE SCALE GENOMIC DNA]</scope>
    <source>
        <tissue evidence="1">Rhizome</tissue>
    </source>
</reference>
<evidence type="ECO:0000313" key="1">
    <source>
        <dbReference type="EMBL" id="KAG6513073.1"/>
    </source>
</evidence>
<sequence length="87" mass="10253">MAVRTPGPRQQGRPRWQERLRPLQSDHCLPNALIPKSVNCFSYDDASCLLEVRLYGPYYAHYEDELTYFDSKERENLSYGTLRKVIE</sequence>
<name>A0A8J5GWN7_ZINOF</name>
<dbReference type="InterPro" id="IPR036758">
    <property type="entry name" value="At5g01610-like"/>
</dbReference>
<comment type="caution">
    <text evidence="1">The sequence shown here is derived from an EMBL/GenBank/DDBJ whole genome shotgun (WGS) entry which is preliminary data.</text>
</comment>
<protein>
    <submittedName>
        <fullName evidence="1">Uncharacterized protein</fullName>
    </submittedName>
</protein>
<dbReference type="EMBL" id="JACMSC010000007">
    <property type="protein sequence ID" value="KAG6513073.1"/>
    <property type="molecule type" value="Genomic_DNA"/>
</dbReference>
<dbReference type="Proteomes" id="UP000734854">
    <property type="component" value="Unassembled WGS sequence"/>
</dbReference>
<gene>
    <name evidence="1" type="ORF">ZIOFF_023380</name>
</gene>
<proteinExistence type="predicted"/>
<accession>A0A8J5GWN7</accession>